<evidence type="ECO:0000256" key="3">
    <source>
        <dbReference type="ARBA" id="ARBA00022801"/>
    </source>
</evidence>
<dbReference type="EMBL" id="AVPG01000010">
    <property type="protein sequence ID" value="KGX86864.1"/>
    <property type="molecule type" value="Genomic_DNA"/>
</dbReference>
<evidence type="ECO:0000256" key="4">
    <source>
        <dbReference type="ARBA" id="ARBA00022842"/>
    </source>
</evidence>
<evidence type="ECO:0000313" key="7">
    <source>
        <dbReference type="Proteomes" id="UP000030401"/>
    </source>
</evidence>
<dbReference type="CDD" id="cd10803">
    <property type="entry name" value="YdjC_EF3048_like"/>
    <property type="match status" value="1"/>
</dbReference>
<keyword evidence="7" id="KW-1185">Reference proteome</keyword>
<dbReference type="OrthoDB" id="9774177at2"/>
<gene>
    <name evidence="6" type="ORF">N784_03145</name>
</gene>
<dbReference type="SUPFAM" id="SSF88713">
    <property type="entry name" value="Glycoside hydrolase/deacetylase"/>
    <property type="match status" value="1"/>
</dbReference>
<keyword evidence="5" id="KW-0119">Carbohydrate metabolism</keyword>
<evidence type="ECO:0000313" key="6">
    <source>
        <dbReference type="EMBL" id="KGX86864.1"/>
    </source>
</evidence>
<dbReference type="InterPro" id="IPR006879">
    <property type="entry name" value="YdjC-like"/>
</dbReference>
<dbReference type="PANTHER" id="PTHR31609:SF1">
    <property type="entry name" value="CARBOHYDRATE DEACETYLASE"/>
    <property type="match status" value="1"/>
</dbReference>
<dbReference type="Proteomes" id="UP000030401">
    <property type="component" value="Unassembled WGS sequence"/>
</dbReference>
<comment type="cofactor">
    <cofactor evidence="1">
        <name>Mg(2+)</name>
        <dbReference type="ChEBI" id="CHEBI:18420"/>
    </cofactor>
</comment>
<proteinExistence type="predicted"/>
<dbReference type="RefSeq" id="WP_036833980.1">
    <property type="nucleotide sequence ID" value="NZ_AVPG01000010.1"/>
</dbReference>
<dbReference type="Pfam" id="PF04794">
    <property type="entry name" value="YdjC"/>
    <property type="match status" value="1"/>
</dbReference>
<dbReference type="PANTHER" id="PTHR31609">
    <property type="entry name" value="YDJC DEACETYLASE FAMILY MEMBER"/>
    <property type="match status" value="1"/>
</dbReference>
<dbReference type="Gene3D" id="3.20.20.370">
    <property type="entry name" value="Glycoside hydrolase/deacetylase"/>
    <property type="match status" value="1"/>
</dbReference>
<dbReference type="InterPro" id="IPR022948">
    <property type="entry name" value="COD_ChbG_bac"/>
</dbReference>
<organism evidence="6 7">
    <name type="scientific">Pontibacillus litoralis JSM 072002</name>
    <dbReference type="NCBI Taxonomy" id="1385512"/>
    <lineage>
        <taxon>Bacteria</taxon>
        <taxon>Bacillati</taxon>
        <taxon>Bacillota</taxon>
        <taxon>Bacilli</taxon>
        <taxon>Bacillales</taxon>
        <taxon>Bacillaceae</taxon>
        <taxon>Pontibacillus</taxon>
    </lineage>
</organism>
<sequence>MKKLIINADDFGYSRGVNYGIIDAFQQGLLTSTTLMANMPGAEQAYALAKETPSLGIGVHLTLTAGSPISPKKQTITDEYGRFRQLKYYLGFFDVDLQEVYEEWKAQIEAVYSNGIEPTHIDSHHHIHTYGKLIDVYSALAKEYDLPVRRMFPDGYQKDEHLLTTDAFELKVDTLKDPASLAKHHESATSIEIMAHPAYLDKAVLNGSSFTYPRVDELAMLTNKEVNSLYEQHEVFELVNYRDLIRS</sequence>
<evidence type="ECO:0000256" key="1">
    <source>
        <dbReference type="ARBA" id="ARBA00001946"/>
    </source>
</evidence>
<name>A0A0A5G484_9BACI</name>
<dbReference type="GO" id="GO:0019213">
    <property type="term" value="F:deacetylase activity"/>
    <property type="evidence" value="ECO:0007669"/>
    <property type="project" value="TreeGrafter"/>
</dbReference>
<dbReference type="AlphaFoldDB" id="A0A0A5G484"/>
<dbReference type="GO" id="GO:0046872">
    <property type="term" value="F:metal ion binding"/>
    <property type="evidence" value="ECO:0007669"/>
    <property type="project" value="UniProtKB-KW"/>
</dbReference>
<accession>A0A0A5G484</accession>
<keyword evidence="4" id="KW-0460">Magnesium</keyword>
<dbReference type="NCBIfam" id="NF002559">
    <property type="entry name" value="PRK02134.1"/>
    <property type="match status" value="1"/>
</dbReference>
<dbReference type="GO" id="GO:0016811">
    <property type="term" value="F:hydrolase activity, acting on carbon-nitrogen (but not peptide) bonds, in linear amides"/>
    <property type="evidence" value="ECO:0007669"/>
    <property type="project" value="InterPro"/>
</dbReference>
<evidence type="ECO:0000256" key="5">
    <source>
        <dbReference type="ARBA" id="ARBA00023277"/>
    </source>
</evidence>
<dbReference type="GO" id="GO:0000272">
    <property type="term" value="P:polysaccharide catabolic process"/>
    <property type="evidence" value="ECO:0007669"/>
    <property type="project" value="InterPro"/>
</dbReference>
<reference evidence="6 7" key="1">
    <citation type="submission" date="2013-08" db="EMBL/GenBank/DDBJ databases">
        <authorList>
            <person name="Huang J."/>
            <person name="Wang G."/>
        </authorList>
    </citation>
    <scope>NUCLEOTIDE SEQUENCE [LARGE SCALE GENOMIC DNA]</scope>
    <source>
        <strain evidence="6 7">JSM 072002</strain>
    </source>
</reference>
<keyword evidence="3" id="KW-0378">Hydrolase</keyword>
<dbReference type="InterPro" id="IPR011330">
    <property type="entry name" value="Glyco_hydro/deAcase_b/a-brl"/>
</dbReference>
<evidence type="ECO:0000256" key="2">
    <source>
        <dbReference type="ARBA" id="ARBA00022723"/>
    </source>
</evidence>
<keyword evidence="2" id="KW-0479">Metal-binding</keyword>
<protein>
    <submittedName>
        <fullName evidence="6">Polysaccharide deacetylase</fullName>
    </submittedName>
</protein>
<dbReference type="STRING" id="1385512.N784_03145"/>
<comment type="caution">
    <text evidence="6">The sequence shown here is derived from an EMBL/GenBank/DDBJ whole genome shotgun (WGS) entry which is preliminary data.</text>
</comment>
<dbReference type="eggNOG" id="COG3394">
    <property type="taxonomic scope" value="Bacteria"/>
</dbReference>